<gene>
    <name evidence="2" type="ORF">WMO64_09680</name>
</gene>
<reference evidence="2 3" key="1">
    <citation type="submission" date="2024-03" db="EMBL/GenBank/DDBJ databases">
        <title>Human intestinal bacterial collection.</title>
        <authorList>
            <person name="Pauvert C."/>
            <person name="Hitch T.C.A."/>
            <person name="Clavel T."/>
        </authorList>
    </citation>
    <scope>NUCLEOTIDE SEQUENCE [LARGE SCALE GENOMIC DNA]</scope>
    <source>
        <strain evidence="2 3">CLA-AP-H29</strain>
    </source>
</reference>
<evidence type="ECO:0000313" key="2">
    <source>
        <dbReference type="EMBL" id="MEQ2443736.1"/>
    </source>
</evidence>
<keyword evidence="1" id="KW-0732">Signal</keyword>
<dbReference type="InterPro" id="IPR025648">
    <property type="entry name" value="DUF4358"/>
</dbReference>
<proteinExistence type="predicted"/>
<comment type="caution">
    <text evidence="2">The sequence shown here is derived from an EMBL/GenBank/DDBJ whole genome shotgun (WGS) entry which is preliminary data.</text>
</comment>
<keyword evidence="3" id="KW-1185">Reference proteome</keyword>
<evidence type="ECO:0000256" key="1">
    <source>
        <dbReference type="SAM" id="SignalP"/>
    </source>
</evidence>
<accession>A0ABV1E8V1</accession>
<feature type="chain" id="PRO_5046788947" evidence="1">
    <location>
        <begin position="28"/>
        <end position="160"/>
    </location>
</feature>
<dbReference type="EMBL" id="JBBMFK010000014">
    <property type="protein sequence ID" value="MEQ2443736.1"/>
    <property type="molecule type" value="Genomic_DNA"/>
</dbReference>
<protein>
    <submittedName>
        <fullName evidence="2">DUF4358 domain-containing protein</fullName>
    </submittedName>
</protein>
<sequence length="160" mass="16692">MMKRTFSKLMILAAAVCLLLGGCSAPADSAAAPFDPEAATQAVLDSGAFSVELSELDAAQLYDFSGYGLDDSALTASKAYSASGFAEQVSVTVWKDEASAKAAVDMFKTYLEDMAATYKDYAPAEVPKLENAVLEQRGTSVLLAVANDADAVKTAVEGLK</sequence>
<dbReference type="Proteomes" id="UP001464378">
    <property type="component" value="Unassembled WGS sequence"/>
</dbReference>
<name>A0ABV1E8V1_9FIRM</name>
<dbReference type="PROSITE" id="PS51257">
    <property type="entry name" value="PROKAR_LIPOPROTEIN"/>
    <property type="match status" value="1"/>
</dbReference>
<evidence type="ECO:0000313" key="3">
    <source>
        <dbReference type="Proteomes" id="UP001464378"/>
    </source>
</evidence>
<dbReference type="Pfam" id="PF14270">
    <property type="entry name" value="DUF4358"/>
    <property type="match status" value="1"/>
</dbReference>
<feature type="signal peptide" evidence="1">
    <location>
        <begin position="1"/>
        <end position="27"/>
    </location>
</feature>
<organism evidence="2 3">
    <name type="scientific">Pseudoflavonifractor intestinihominis</name>
    <dbReference type="NCBI Taxonomy" id="3133171"/>
    <lineage>
        <taxon>Bacteria</taxon>
        <taxon>Bacillati</taxon>
        <taxon>Bacillota</taxon>
        <taxon>Clostridia</taxon>
        <taxon>Eubacteriales</taxon>
        <taxon>Oscillospiraceae</taxon>
        <taxon>Pseudoflavonifractor</taxon>
    </lineage>
</organism>
<dbReference type="RefSeq" id="WP_349231836.1">
    <property type="nucleotide sequence ID" value="NZ_JBBMFK010000014.1"/>
</dbReference>